<proteinExistence type="predicted"/>
<evidence type="ECO:0000313" key="8">
    <source>
        <dbReference type="Proteomes" id="UP000812287"/>
    </source>
</evidence>
<evidence type="ECO:0000256" key="1">
    <source>
        <dbReference type="ARBA" id="ARBA00022692"/>
    </source>
</evidence>
<dbReference type="EMBL" id="MU250547">
    <property type="protein sequence ID" value="KAG7443109.1"/>
    <property type="molecule type" value="Genomic_DNA"/>
</dbReference>
<dbReference type="GO" id="GO:0042626">
    <property type="term" value="F:ATPase-coupled transmembrane transporter activity"/>
    <property type="evidence" value="ECO:0007669"/>
    <property type="project" value="TreeGrafter"/>
</dbReference>
<dbReference type="Gene3D" id="1.20.1560.10">
    <property type="entry name" value="ABC transporter type 1, transmembrane domain"/>
    <property type="match status" value="1"/>
</dbReference>
<dbReference type="Proteomes" id="UP000812287">
    <property type="component" value="Unassembled WGS sequence"/>
</dbReference>
<accession>A0A9P7VLY1</accession>
<protein>
    <submittedName>
        <fullName evidence="7">Uncharacterized protein</fullName>
    </submittedName>
</protein>
<keyword evidence="1 6" id="KW-0812">Transmembrane</keyword>
<dbReference type="PANTHER" id="PTHR24223">
    <property type="entry name" value="ATP-BINDING CASSETTE SUB-FAMILY C"/>
    <property type="match status" value="1"/>
</dbReference>
<dbReference type="InterPro" id="IPR050173">
    <property type="entry name" value="ABC_transporter_C-like"/>
</dbReference>
<dbReference type="InterPro" id="IPR036640">
    <property type="entry name" value="ABC1_TM_sf"/>
</dbReference>
<keyword evidence="4 6" id="KW-1133">Transmembrane helix</keyword>
<sequence length="515" mass="59898">MMTCGFLWICGPRCLKKWLLGCFVYCSPTWILWCIWPIVTLHLFWRSCLLWAYAHLSKVQIRNAFPFLDPFSDDQDYDLLRSFLKYHRKTAIRLMVIITTEIFLDFVAPIGINLLLHYLETDGEGAIVRPWVWISWPFLGPFLRAIFSEWFMHTAHALRIRLDLESQKTAKSNIMGRINTLATADVGSITESALPMSLLEVFWSPFDLLLTMGILYNMYSYTRLPVTDDASRSEKRMKKMDDRRQKVTEDMFKHLSDGTGQSQSSVLAMSMLRMIKLFGWESKIKEQIMERRVDELTYVRWNKILVLLTAHVNFLIPLLTMIATYASFTAYSILFNYGIQNPTTKVPSGHRWYPIYSTSQGVVGPSKRFLRHVRMPSYRLINANCGQRYPFYDLPLYGAKFAAPHSIWLHHFLQSCFFFSRSRDDMPWWHVRAVVYESPVTSEAIQFKCEIPTPCSVRSHNKVASIWDADTIALSFGAAIVGPVSIRAYGAQEFYLQESRCRIDDYVRPHLLRSP</sequence>
<evidence type="ECO:0000256" key="6">
    <source>
        <dbReference type="SAM" id="Phobius"/>
    </source>
</evidence>
<dbReference type="RefSeq" id="XP_043036609.1">
    <property type="nucleotide sequence ID" value="XM_043180596.1"/>
</dbReference>
<feature type="transmembrane region" description="Helical" evidence="6">
    <location>
        <begin position="131"/>
        <end position="152"/>
    </location>
</feature>
<dbReference type="OrthoDB" id="3066059at2759"/>
<dbReference type="GO" id="GO:0016020">
    <property type="term" value="C:membrane"/>
    <property type="evidence" value="ECO:0007669"/>
    <property type="project" value="InterPro"/>
</dbReference>
<keyword evidence="2" id="KW-0547">Nucleotide-binding</keyword>
<keyword evidence="5 6" id="KW-0472">Membrane</keyword>
<evidence type="ECO:0000313" key="7">
    <source>
        <dbReference type="EMBL" id="KAG7443109.1"/>
    </source>
</evidence>
<dbReference type="SUPFAM" id="SSF90123">
    <property type="entry name" value="ABC transporter transmembrane region"/>
    <property type="match status" value="1"/>
</dbReference>
<dbReference type="AlphaFoldDB" id="A0A9P7VLY1"/>
<gene>
    <name evidence="7" type="ORF">BT62DRAFT_351217</name>
</gene>
<dbReference type="GeneID" id="66102892"/>
<keyword evidence="8" id="KW-1185">Reference proteome</keyword>
<evidence type="ECO:0000256" key="4">
    <source>
        <dbReference type="ARBA" id="ARBA00022989"/>
    </source>
</evidence>
<keyword evidence="3" id="KW-0067">ATP-binding</keyword>
<dbReference type="PANTHER" id="PTHR24223:SF356">
    <property type="entry name" value="ATP-BINDING CASSETTE TRANSPORTER ABC4"/>
    <property type="match status" value="1"/>
</dbReference>
<reference evidence="7" key="1">
    <citation type="submission" date="2020-11" db="EMBL/GenBank/DDBJ databases">
        <title>Adaptations for nitrogen fixation in a non-lichenized fungal sporocarp promotes dispersal by wood-feeding termites.</title>
        <authorList>
            <consortium name="DOE Joint Genome Institute"/>
            <person name="Koch R.A."/>
            <person name="Yoon G."/>
            <person name="Arayal U."/>
            <person name="Lail K."/>
            <person name="Amirebrahimi M."/>
            <person name="Labutti K."/>
            <person name="Lipzen A."/>
            <person name="Riley R."/>
            <person name="Barry K."/>
            <person name="Henrissat B."/>
            <person name="Grigoriev I.V."/>
            <person name="Herr J.R."/>
            <person name="Aime M.C."/>
        </authorList>
    </citation>
    <scope>NUCLEOTIDE SEQUENCE</scope>
    <source>
        <strain evidence="7">MCA 3950</strain>
    </source>
</reference>
<feature type="transmembrane region" description="Helical" evidence="6">
    <location>
        <begin position="304"/>
        <end position="328"/>
    </location>
</feature>
<dbReference type="GO" id="GO:0005524">
    <property type="term" value="F:ATP binding"/>
    <property type="evidence" value="ECO:0007669"/>
    <property type="project" value="UniProtKB-KW"/>
</dbReference>
<feature type="transmembrane region" description="Helical" evidence="6">
    <location>
        <begin position="91"/>
        <end position="119"/>
    </location>
</feature>
<evidence type="ECO:0000256" key="5">
    <source>
        <dbReference type="ARBA" id="ARBA00023136"/>
    </source>
</evidence>
<name>A0A9P7VLY1_9AGAR</name>
<evidence type="ECO:0000256" key="3">
    <source>
        <dbReference type="ARBA" id="ARBA00022840"/>
    </source>
</evidence>
<evidence type="ECO:0000256" key="2">
    <source>
        <dbReference type="ARBA" id="ARBA00022741"/>
    </source>
</evidence>
<organism evidence="7 8">
    <name type="scientific">Guyanagaster necrorhizus</name>
    <dbReference type="NCBI Taxonomy" id="856835"/>
    <lineage>
        <taxon>Eukaryota</taxon>
        <taxon>Fungi</taxon>
        <taxon>Dikarya</taxon>
        <taxon>Basidiomycota</taxon>
        <taxon>Agaricomycotina</taxon>
        <taxon>Agaricomycetes</taxon>
        <taxon>Agaricomycetidae</taxon>
        <taxon>Agaricales</taxon>
        <taxon>Marasmiineae</taxon>
        <taxon>Physalacriaceae</taxon>
        <taxon>Guyanagaster</taxon>
    </lineage>
</organism>
<comment type="caution">
    <text evidence="7">The sequence shown here is derived from an EMBL/GenBank/DDBJ whole genome shotgun (WGS) entry which is preliminary data.</text>
</comment>
<feature type="transmembrane region" description="Helical" evidence="6">
    <location>
        <begin position="30"/>
        <end position="53"/>
    </location>
</feature>